<proteinExistence type="predicted"/>
<accession>A0A8J5WLQ9</accession>
<dbReference type="InterPro" id="IPR008581">
    <property type="entry name" value="DUF863_pln"/>
</dbReference>
<evidence type="ECO:0000256" key="1">
    <source>
        <dbReference type="SAM" id="MobiDB-lite"/>
    </source>
</evidence>
<evidence type="ECO:0000313" key="3">
    <source>
        <dbReference type="Proteomes" id="UP000729402"/>
    </source>
</evidence>
<name>A0A8J5WLQ9_ZIZPA</name>
<feature type="region of interest" description="Disordered" evidence="1">
    <location>
        <begin position="712"/>
        <end position="763"/>
    </location>
</feature>
<comment type="caution">
    <text evidence="2">The sequence shown here is derived from an EMBL/GenBank/DDBJ whole genome shotgun (WGS) entry which is preliminary data.</text>
</comment>
<feature type="compositionally biased region" description="Pro residues" evidence="1">
    <location>
        <begin position="748"/>
        <end position="758"/>
    </location>
</feature>
<keyword evidence="3" id="KW-1185">Reference proteome</keyword>
<dbReference type="EMBL" id="JAAALK010000080">
    <property type="protein sequence ID" value="KAG8093036.1"/>
    <property type="molecule type" value="Genomic_DNA"/>
</dbReference>
<dbReference type="EMBL" id="JAAALK010000080">
    <property type="protein sequence ID" value="KAG8093035.1"/>
    <property type="molecule type" value="Genomic_DNA"/>
</dbReference>
<protein>
    <submittedName>
        <fullName evidence="2">Uncharacterized protein</fullName>
    </submittedName>
</protein>
<evidence type="ECO:0000313" key="2">
    <source>
        <dbReference type="EMBL" id="KAG8093035.1"/>
    </source>
</evidence>
<organism evidence="2 3">
    <name type="scientific">Zizania palustris</name>
    <name type="common">Northern wild rice</name>
    <dbReference type="NCBI Taxonomy" id="103762"/>
    <lineage>
        <taxon>Eukaryota</taxon>
        <taxon>Viridiplantae</taxon>
        <taxon>Streptophyta</taxon>
        <taxon>Embryophyta</taxon>
        <taxon>Tracheophyta</taxon>
        <taxon>Spermatophyta</taxon>
        <taxon>Magnoliopsida</taxon>
        <taxon>Liliopsida</taxon>
        <taxon>Poales</taxon>
        <taxon>Poaceae</taxon>
        <taxon>BOP clade</taxon>
        <taxon>Oryzoideae</taxon>
        <taxon>Oryzeae</taxon>
        <taxon>Zizaniinae</taxon>
        <taxon>Zizania</taxon>
    </lineage>
</organism>
<gene>
    <name evidence="2" type="ORF">GUJ93_ZPchr0012g21516</name>
</gene>
<dbReference type="Pfam" id="PF05904">
    <property type="entry name" value="DUF863"/>
    <property type="match status" value="2"/>
</dbReference>
<reference evidence="2" key="2">
    <citation type="submission" date="2021-02" db="EMBL/GenBank/DDBJ databases">
        <authorList>
            <person name="Kimball J.A."/>
            <person name="Haas M.W."/>
            <person name="Macchietto M."/>
            <person name="Kono T."/>
            <person name="Duquette J."/>
            <person name="Shao M."/>
        </authorList>
    </citation>
    <scope>NUCLEOTIDE SEQUENCE</scope>
    <source>
        <tissue evidence="2">Fresh leaf tissue</tissue>
    </source>
</reference>
<dbReference type="PANTHER" id="PTHR33167">
    <property type="entry name" value="TRANSCRIPTION FACTOR, PUTATIVE (DUF863)-RELATED"/>
    <property type="match status" value="1"/>
</dbReference>
<dbReference type="Proteomes" id="UP000729402">
    <property type="component" value="Unassembled WGS sequence"/>
</dbReference>
<dbReference type="OrthoDB" id="630817at2759"/>
<sequence>MGTKVESKTYLPAYFAMEDSSVNSNGWLSYHGDSKPSGHASDSFTIIATNGSPDYDKEMLKRTMLVHEATFRKQVYELHQLYKTQKDLMEQFQREEYTGYPRYVDTLQTRYYSSQATSVDVKRVWQVLPPISGHDIKQSSVNFAKGLEHGQNGAPLRYNNDRSTKKMLDLQLPADAYADDDDDDNDVEILEEKAAKIFPRSNGSALGGIFKLNLGNSEGSSHMEKSWITGLHLPHVSAANVLNKTAEESCSMKMLDFLGVGTSTSQNRYYSSDRVYPNYLSLENNMKEKRIGEACGSNFFGVNEEIRHSNSISHKKDHQNASMAWFKHEKTGVDFSSGKYLPRCNALNQPIAAPSSSNLVVKSLWQSNTSYTANSHYGPVDTAFAQNGFFNGFSMDSIHAPIATHDYRSQHSSKFPGEPQYQKHSPLHDVNLNDAPRDVTAIQEQGNENSPVDVSWLRKDPVDLMKSQVQPSCTNGHSQILSGSTAYSESSTRIIGFPMSAAAEKDSRCLSARHIGRNIEPLTTCEADMEMQFQNKKDDANASNLIDLNAVPSMDFPDIDVHQSEGATVPQEPDDPSKDSLAITAADALLAMCKDVFQAGSPQTDTLHWFSDLAIASKDTAVVFSNESENEDDFEALTLQLQETKGYEHYTTPSTALDHTSNEDHGSAVASLLTKPRRGRARKRPQKKDFQRDILPVLASLSKHEVSEDLHALGRITPSKRGGRNGSQSRGRCRTRSVSASVEEVEVSPPPVPPPPAPADLDADALGITGWGRRTTRRCRRPRCLPANNASLHLA</sequence>
<dbReference type="PANTHER" id="PTHR33167:SF4">
    <property type="entry name" value="TRANSCRIPTION FACTOR, PUTATIVE (DUF863)-RELATED"/>
    <property type="match status" value="1"/>
</dbReference>
<reference evidence="2" key="1">
    <citation type="journal article" date="2021" name="bioRxiv">
        <title>Whole Genome Assembly and Annotation of Northern Wild Rice, Zizania palustris L., Supports a Whole Genome Duplication in the Zizania Genus.</title>
        <authorList>
            <person name="Haas M."/>
            <person name="Kono T."/>
            <person name="Macchietto M."/>
            <person name="Millas R."/>
            <person name="McGilp L."/>
            <person name="Shao M."/>
            <person name="Duquette J."/>
            <person name="Hirsch C.N."/>
            <person name="Kimball J."/>
        </authorList>
    </citation>
    <scope>NUCLEOTIDE SEQUENCE</scope>
    <source>
        <tissue evidence="2">Fresh leaf tissue</tissue>
    </source>
</reference>
<dbReference type="AlphaFoldDB" id="A0A8J5WLQ9"/>